<dbReference type="PANTHER" id="PTHR42982:SF1">
    <property type="entry name" value="SEC-INDEPENDENT PROTEIN TRANSLOCASE PROTEIN TATA"/>
    <property type="match status" value="1"/>
</dbReference>
<evidence type="ECO:0000256" key="2">
    <source>
        <dbReference type="ARBA" id="ARBA00022448"/>
    </source>
</evidence>
<name>A0A838ZUH8_9FLAO</name>
<keyword evidence="3 9" id="KW-0812">Transmembrane</keyword>
<keyword evidence="4" id="KW-0653">Protein transport</keyword>
<evidence type="ECO:0000256" key="8">
    <source>
        <dbReference type="SAM" id="MobiDB-lite"/>
    </source>
</evidence>
<protein>
    <submittedName>
        <fullName evidence="10">Twin-arginine translocase TatA/TatE family subunit</fullName>
    </submittedName>
</protein>
<keyword evidence="5 9" id="KW-1133">Transmembrane helix</keyword>
<evidence type="ECO:0000313" key="11">
    <source>
        <dbReference type="Proteomes" id="UP000552241"/>
    </source>
</evidence>
<dbReference type="GO" id="GO:0016020">
    <property type="term" value="C:membrane"/>
    <property type="evidence" value="ECO:0007669"/>
    <property type="project" value="UniProtKB-ARBA"/>
</dbReference>
<dbReference type="Proteomes" id="UP000552241">
    <property type="component" value="Unassembled WGS sequence"/>
</dbReference>
<keyword evidence="7 9" id="KW-0472">Membrane</keyword>
<dbReference type="InterPro" id="IPR003369">
    <property type="entry name" value="TatA/B/E"/>
</dbReference>
<reference evidence="10 11" key="1">
    <citation type="submission" date="2020-07" db="EMBL/GenBank/DDBJ databases">
        <title>Moheibacter lacus sp. nov., a member of the family Flavobacteriaceae isolated from freshwater lake sediment.</title>
        <authorList>
            <person name="Liu Y."/>
        </authorList>
    </citation>
    <scope>NUCLEOTIDE SEQUENCE [LARGE SCALE GENOMIC DNA]</scope>
    <source>
        <strain evidence="10 11">BDHS18</strain>
    </source>
</reference>
<gene>
    <name evidence="10" type="ORF">HU137_12385</name>
</gene>
<evidence type="ECO:0000256" key="6">
    <source>
        <dbReference type="ARBA" id="ARBA00023010"/>
    </source>
</evidence>
<organism evidence="10 11">
    <name type="scientific">Moheibacter lacus</name>
    <dbReference type="NCBI Taxonomy" id="2745851"/>
    <lineage>
        <taxon>Bacteria</taxon>
        <taxon>Pseudomonadati</taxon>
        <taxon>Bacteroidota</taxon>
        <taxon>Flavobacteriia</taxon>
        <taxon>Flavobacteriales</taxon>
        <taxon>Weeksellaceae</taxon>
        <taxon>Moheibacter</taxon>
    </lineage>
</organism>
<proteinExistence type="predicted"/>
<keyword evidence="11" id="KW-1185">Reference proteome</keyword>
<dbReference type="EMBL" id="JACDZE010000005">
    <property type="protein sequence ID" value="MBA5630569.1"/>
    <property type="molecule type" value="Genomic_DNA"/>
</dbReference>
<evidence type="ECO:0000313" key="10">
    <source>
        <dbReference type="EMBL" id="MBA5630569.1"/>
    </source>
</evidence>
<sequence length="110" mass="12343">MNFLVLLPAFISFEEITVILILSVLIFGPKKIPEVARGLGEGLRAMRKATDDIKQELMKPVDDINPVKDIQDTIQKSKEQLTDSITDSLPDPKKEIETNLDDLTGPIKRK</sequence>
<comment type="caution">
    <text evidence="10">The sequence shown here is derived from an EMBL/GenBank/DDBJ whole genome shotgun (WGS) entry which is preliminary data.</text>
</comment>
<keyword evidence="2" id="KW-0813">Transport</keyword>
<evidence type="ECO:0000256" key="1">
    <source>
        <dbReference type="ARBA" id="ARBA00004167"/>
    </source>
</evidence>
<dbReference type="Pfam" id="PF02416">
    <property type="entry name" value="TatA_B_E"/>
    <property type="match status" value="1"/>
</dbReference>
<dbReference type="Gene3D" id="1.20.5.3310">
    <property type="match status" value="1"/>
</dbReference>
<dbReference type="AlphaFoldDB" id="A0A838ZUH8"/>
<evidence type="ECO:0000256" key="5">
    <source>
        <dbReference type="ARBA" id="ARBA00022989"/>
    </source>
</evidence>
<evidence type="ECO:0000256" key="7">
    <source>
        <dbReference type="ARBA" id="ARBA00023136"/>
    </source>
</evidence>
<accession>A0A838ZUH8</accession>
<evidence type="ECO:0000256" key="9">
    <source>
        <dbReference type="SAM" id="Phobius"/>
    </source>
</evidence>
<evidence type="ECO:0000256" key="3">
    <source>
        <dbReference type="ARBA" id="ARBA00022692"/>
    </source>
</evidence>
<dbReference type="PANTHER" id="PTHR42982">
    <property type="entry name" value="SEC-INDEPENDENT PROTEIN TRANSLOCASE PROTEIN TATA"/>
    <property type="match status" value="1"/>
</dbReference>
<dbReference type="GO" id="GO:0015031">
    <property type="term" value="P:protein transport"/>
    <property type="evidence" value="ECO:0007669"/>
    <property type="project" value="UniProtKB-KW"/>
</dbReference>
<feature type="transmembrane region" description="Helical" evidence="9">
    <location>
        <begin position="6"/>
        <end position="27"/>
    </location>
</feature>
<feature type="region of interest" description="Disordered" evidence="8">
    <location>
        <begin position="81"/>
        <end position="110"/>
    </location>
</feature>
<evidence type="ECO:0000256" key="4">
    <source>
        <dbReference type="ARBA" id="ARBA00022927"/>
    </source>
</evidence>
<keyword evidence="6" id="KW-0811">Translocation</keyword>
<comment type="subcellular location">
    <subcellularLocation>
        <location evidence="1">Membrane</location>
        <topology evidence="1">Single-pass membrane protein</topology>
    </subcellularLocation>
</comment>
<dbReference type="RefSeq" id="WP_182044176.1">
    <property type="nucleotide sequence ID" value="NZ_JACDZE010000005.1"/>
</dbReference>